<dbReference type="InterPro" id="IPR007553">
    <property type="entry name" value="2-thiour_desulf"/>
</dbReference>
<sequence>MSMLPCTPILVSACLLGQPVRYDGRAQAIHSSVLLRWQEQGRVFSYCPEVAGGLPVPRPAAELQANGQILTRSGEDVTDAFRRGAAQALTLCLQHGIRLALLKARSPSCGNHQIYDGRFRGQLIAGEGVTAALLRRHGISVYSEFELSELEAQLARFDAALG</sequence>
<dbReference type="EMBL" id="JBHSAF010000003">
    <property type="protein sequence ID" value="MFC3912803.1"/>
    <property type="molecule type" value="Genomic_DNA"/>
</dbReference>
<evidence type="ECO:0000313" key="2">
    <source>
        <dbReference type="Proteomes" id="UP001595692"/>
    </source>
</evidence>
<evidence type="ECO:0000313" key="1">
    <source>
        <dbReference type="EMBL" id="MFC3912803.1"/>
    </source>
</evidence>
<accession>A0ABV8CL69</accession>
<dbReference type="Pfam" id="PF04463">
    <property type="entry name" value="2-thiour_desulf"/>
    <property type="match status" value="1"/>
</dbReference>
<comment type="caution">
    <text evidence="1">The sequence shown here is derived from an EMBL/GenBank/DDBJ whole genome shotgun (WGS) entry which is preliminary data.</text>
</comment>
<name>A0ABV8CL69_9GAMM</name>
<organism evidence="1 2">
    <name type="scientific">Pseudaeromonas sharmana</name>
    <dbReference type="NCBI Taxonomy" id="328412"/>
    <lineage>
        <taxon>Bacteria</taxon>
        <taxon>Pseudomonadati</taxon>
        <taxon>Pseudomonadota</taxon>
        <taxon>Gammaproteobacteria</taxon>
        <taxon>Aeromonadales</taxon>
        <taxon>Aeromonadaceae</taxon>
        <taxon>Pseudaeromonas</taxon>
    </lineage>
</organism>
<proteinExistence type="predicted"/>
<gene>
    <name evidence="1" type="ORF">ACFOSS_04895</name>
</gene>
<reference evidence="2" key="1">
    <citation type="journal article" date="2019" name="Int. J. Syst. Evol. Microbiol.">
        <title>The Global Catalogue of Microorganisms (GCM) 10K type strain sequencing project: providing services to taxonomists for standard genome sequencing and annotation.</title>
        <authorList>
            <consortium name="The Broad Institute Genomics Platform"/>
            <consortium name="The Broad Institute Genome Sequencing Center for Infectious Disease"/>
            <person name="Wu L."/>
            <person name="Ma J."/>
        </authorList>
    </citation>
    <scope>NUCLEOTIDE SEQUENCE [LARGE SCALE GENOMIC DNA]</scope>
    <source>
        <strain evidence="2">CCUG 54939</strain>
    </source>
</reference>
<dbReference type="PANTHER" id="PTHR30087:SF1">
    <property type="entry name" value="HYPOTHETICAL CYTOSOLIC PROTEIN"/>
    <property type="match status" value="1"/>
</dbReference>
<dbReference type="PANTHER" id="PTHR30087">
    <property type="entry name" value="INNER MEMBRANE PROTEIN"/>
    <property type="match status" value="1"/>
</dbReference>
<keyword evidence="2" id="KW-1185">Reference proteome</keyword>
<dbReference type="Proteomes" id="UP001595692">
    <property type="component" value="Unassembled WGS sequence"/>
</dbReference>
<protein>
    <submittedName>
        <fullName evidence="1">DUF523 domain-containing protein</fullName>
    </submittedName>
</protein>
<dbReference type="RefSeq" id="WP_377150999.1">
    <property type="nucleotide sequence ID" value="NZ_JBHSAF010000003.1"/>
</dbReference>